<dbReference type="PANTHER" id="PTHR30185:SF18">
    <property type="entry name" value="TRANSCRIPTIONAL REGULATOR MTLR"/>
    <property type="match status" value="1"/>
</dbReference>
<evidence type="ECO:0000256" key="1">
    <source>
        <dbReference type="ARBA" id="ARBA00022737"/>
    </source>
</evidence>
<feature type="domain" description="PRD" evidence="4">
    <location>
        <begin position="197"/>
        <end position="306"/>
    </location>
</feature>
<dbReference type="SUPFAM" id="SSF63520">
    <property type="entry name" value="PTS-regulatory domain, PRD"/>
    <property type="match status" value="1"/>
</dbReference>
<keyword evidence="2" id="KW-0805">Transcription regulation</keyword>
<sequence length="559" mass="65661">MIFLDKRSYALLNYLLKLKEPETIMAISKALGQSRRKIYYHLDKINEALPDTVGKIISYPRIGIVLTEEQKKVCQDLMAELDDYTYVMKVDERLQLMLIYIGVAAEKVTLEKLMQLTDVSRNTVLNDLQEMRQQLNRGIFGITLQVNKARGYYLDCPALVKIQFFYKLLQSIVYEGNEGFNEIVHLKIREFSPDNLYFSENMRSYFTEQVNQLTDRLGKKINCYDRQFMARALPYLLSVYRNMSLSNEERVTVHREFSMARERKEYRLVQDLADGVYQTYGIRLDELEKSIVAMLILSFRKDRDEHVESHDYDDMRQQLDHFLKKYETLYHGSFVHRDLLLSQLVAHCKSMLYRKTYGISSINPLTNQIKENYQTLFEQTKSCADILERAWFISLTDDDIAYLAVHLGGELEKEEKDNNHFNQVEVTLVCDDGVGVQKFFLQQCRRILPNTRIEAVFSSEQFHSISDLLTSDFVITTSDPDTLTSALPVLQVNAVLTDEDIVRMVRFIRRESADHQAFDEEIEHYIRQYVKSDKEAYILLKKIEKVFYQELLKDVSGYY</sequence>
<dbReference type="PROSITE" id="PS51372">
    <property type="entry name" value="PRD_2"/>
    <property type="match status" value="2"/>
</dbReference>
<dbReference type="PANTHER" id="PTHR30185">
    <property type="entry name" value="CRYPTIC BETA-GLUCOSIDE BGL OPERON ANTITERMINATOR"/>
    <property type="match status" value="1"/>
</dbReference>
<proteinExistence type="predicted"/>
<name>G5JSX6_STRCG</name>
<dbReference type="Gene3D" id="1.10.10.10">
    <property type="entry name" value="Winged helix-like DNA-binding domain superfamily/Winged helix DNA-binding domain"/>
    <property type="match status" value="1"/>
</dbReference>
<dbReference type="SUPFAM" id="SSF46785">
    <property type="entry name" value="Winged helix' DNA-binding domain"/>
    <property type="match status" value="1"/>
</dbReference>
<dbReference type="Proteomes" id="UP000004322">
    <property type="component" value="Unassembled WGS sequence"/>
</dbReference>
<evidence type="ECO:0000313" key="5">
    <source>
        <dbReference type="EMBL" id="EHI75038.1"/>
    </source>
</evidence>
<keyword evidence="3" id="KW-0804">Transcription</keyword>
<dbReference type="Pfam" id="PF00874">
    <property type="entry name" value="PRD"/>
    <property type="match status" value="1"/>
</dbReference>
<dbReference type="RefSeq" id="WP_004229037.1">
    <property type="nucleotide sequence ID" value="NZ_AEUV02000002.1"/>
</dbReference>
<evidence type="ECO:0000256" key="2">
    <source>
        <dbReference type="ARBA" id="ARBA00023015"/>
    </source>
</evidence>
<reference evidence="5" key="1">
    <citation type="submission" date="2011-07" db="EMBL/GenBank/DDBJ databases">
        <authorList>
            <person name="Stanhope M.J."/>
            <person name="Durkin A.S."/>
            <person name="Hostetler J."/>
            <person name="Kim M."/>
            <person name="Radune D."/>
            <person name="Singh I."/>
            <person name="Town C.D."/>
        </authorList>
    </citation>
    <scope>NUCLEOTIDE SEQUENCE [LARGE SCALE GENOMIC DNA]</scope>
    <source>
        <strain evidence="5">HS-6</strain>
    </source>
</reference>
<protein>
    <submittedName>
        <fullName evidence="5">Transcriptional antiterminator, BglG family</fullName>
    </submittedName>
</protein>
<dbReference type="OrthoDB" id="369398at2"/>
<evidence type="ECO:0000259" key="4">
    <source>
        <dbReference type="PROSITE" id="PS51372"/>
    </source>
</evidence>
<dbReference type="InterPro" id="IPR036390">
    <property type="entry name" value="WH_DNA-bd_sf"/>
</dbReference>
<keyword evidence="1" id="KW-0677">Repeat</keyword>
<feature type="domain" description="PRD" evidence="4">
    <location>
        <begin position="310"/>
        <end position="417"/>
    </location>
</feature>
<dbReference type="InterPro" id="IPR050661">
    <property type="entry name" value="BglG_antiterminators"/>
</dbReference>
<evidence type="ECO:0000313" key="6">
    <source>
        <dbReference type="Proteomes" id="UP000004322"/>
    </source>
</evidence>
<dbReference type="InterPro" id="IPR036634">
    <property type="entry name" value="PRD_sf"/>
</dbReference>
<accession>G5JSX6</accession>
<evidence type="ECO:0000256" key="3">
    <source>
        <dbReference type="ARBA" id="ARBA00023163"/>
    </source>
</evidence>
<dbReference type="InterPro" id="IPR011608">
    <property type="entry name" value="PRD"/>
</dbReference>
<dbReference type="EMBL" id="AEUV02000002">
    <property type="protein sequence ID" value="EHI75038.1"/>
    <property type="molecule type" value="Genomic_DNA"/>
</dbReference>
<dbReference type="InterPro" id="IPR036388">
    <property type="entry name" value="WH-like_DNA-bd_sf"/>
</dbReference>
<comment type="caution">
    <text evidence="5">The sequence shown here is derived from an EMBL/GenBank/DDBJ whole genome shotgun (WGS) entry which is preliminary data.</text>
</comment>
<gene>
    <name evidence="5" type="ORF">STRCR_2247</name>
</gene>
<dbReference type="Gene3D" id="1.10.1790.10">
    <property type="entry name" value="PRD domain"/>
    <property type="match status" value="1"/>
</dbReference>
<dbReference type="GO" id="GO:0006355">
    <property type="term" value="P:regulation of DNA-templated transcription"/>
    <property type="evidence" value="ECO:0007669"/>
    <property type="project" value="InterPro"/>
</dbReference>
<organism evidence="5 6">
    <name type="scientific">Streptococcus criceti HS-6</name>
    <dbReference type="NCBI Taxonomy" id="873449"/>
    <lineage>
        <taxon>Bacteria</taxon>
        <taxon>Bacillati</taxon>
        <taxon>Bacillota</taxon>
        <taxon>Bacilli</taxon>
        <taxon>Lactobacillales</taxon>
        <taxon>Streptococcaceae</taxon>
        <taxon>Streptococcus</taxon>
    </lineage>
</organism>
<dbReference type="AlphaFoldDB" id="G5JSX6"/>
<dbReference type="STRING" id="873449.STRCR_2247"/>
<dbReference type="eggNOG" id="COG3711">
    <property type="taxonomic scope" value="Bacteria"/>
</dbReference>
<dbReference type="CDD" id="cd05568">
    <property type="entry name" value="PTS_IIB_bgl_like"/>
    <property type="match status" value="1"/>
</dbReference>
<keyword evidence="6" id="KW-1185">Reference proteome</keyword>